<dbReference type="InParanoid" id="K3ZKS3"/>
<reference evidence="1" key="2">
    <citation type="submission" date="2018-08" db="UniProtKB">
        <authorList>
            <consortium name="EnsemblPlants"/>
        </authorList>
    </citation>
    <scope>IDENTIFICATION</scope>
    <source>
        <strain evidence="1">Yugu1</strain>
    </source>
</reference>
<dbReference type="EMBL" id="AGNK02004878">
    <property type="status" value="NOT_ANNOTATED_CDS"/>
    <property type="molecule type" value="Genomic_DNA"/>
</dbReference>
<evidence type="ECO:0000313" key="1">
    <source>
        <dbReference type="EnsemblPlants" id="KQK94448"/>
    </source>
</evidence>
<evidence type="ECO:0000313" key="2">
    <source>
        <dbReference type="Proteomes" id="UP000004995"/>
    </source>
</evidence>
<reference evidence="2" key="1">
    <citation type="journal article" date="2012" name="Nat. Biotechnol.">
        <title>Reference genome sequence of the model plant Setaria.</title>
        <authorList>
            <person name="Bennetzen J.L."/>
            <person name="Schmutz J."/>
            <person name="Wang H."/>
            <person name="Percifield R."/>
            <person name="Hawkins J."/>
            <person name="Pontaroli A.C."/>
            <person name="Estep M."/>
            <person name="Feng L."/>
            <person name="Vaughn J.N."/>
            <person name="Grimwood J."/>
            <person name="Jenkins J."/>
            <person name="Barry K."/>
            <person name="Lindquist E."/>
            <person name="Hellsten U."/>
            <person name="Deshpande S."/>
            <person name="Wang X."/>
            <person name="Wu X."/>
            <person name="Mitros T."/>
            <person name="Triplett J."/>
            <person name="Yang X."/>
            <person name="Ye C.Y."/>
            <person name="Mauro-Herrera M."/>
            <person name="Wang L."/>
            <person name="Li P."/>
            <person name="Sharma M."/>
            <person name="Sharma R."/>
            <person name="Ronald P.C."/>
            <person name="Panaud O."/>
            <person name="Kellogg E.A."/>
            <person name="Brutnell T.P."/>
            <person name="Doust A.N."/>
            <person name="Tuskan G.A."/>
            <person name="Rokhsar D."/>
            <person name="Devos K.M."/>
        </authorList>
    </citation>
    <scope>NUCLEOTIDE SEQUENCE [LARGE SCALE GENOMIC DNA]</scope>
    <source>
        <strain evidence="2">cv. Yugu1</strain>
    </source>
</reference>
<dbReference type="HOGENOM" id="CLU_2709533_0_0_1"/>
<dbReference type="EnsemblPlants" id="KQK94448">
    <property type="protein sequence ID" value="KQK94448"/>
    <property type="gene ID" value="SETIT_027179mg"/>
</dbReference>
<dbReference type="Gramene" id="KQK94448">
    <property type="protein sequence ID" value="KQK94448"/>
    <property type="gene ID" value="SETIT_027179mg"/>
</dbReference>
<proteinExistence type="predicted"/>
<dbReference type="Proteomes" id="UP000004995">
    <property type="component" value="Unassembled WGS sequence"/>
</dbReference>
<accession>K3ZKS3</accession>
<dbReference type="AlphaFoldDB" id="K3ZKS3"/>
<sequence>MDKLTSTSLVTLNSKYTGIGIYPKFRHCTYGYVADATVRLYATVLLRLQASNATGMAFHHEVAGNITRKMNKL</sequence>
<protein>
    <submittedName>
        <fullName evidence="1">Uncharacterized protein</fullName>
    </submittedName>
</protein>
<keyword evidence="2" id="KW-1185">Reference proteome</keyword>
<organism evidence="1 2">
    <name type="scientific">Setaria italica</name>
    <name type="common">Foxtail millet</name>
    <name type="synonym">Panicum italicum</name>
    <dbReference type="NCBI Taxonomy" id="4555"/>
    <lineage>
        <taxon>Eukaryota</taxon>
        <taxon>Viridiplantae</taxon>
        <taxon>Streptophyta</taxon>
        <taxon>Embryophyta</taxon>
        <taxon>Tracheophyta</taxon>
        <taxon>Spermatophyta</taxon>
        <taxon>Magnoliopsida</taxon>
        <taxon>Liliopsida</taxon>
        <taxon>Poales</taxon>
        <taxon>Poaceae</taxon>
        <taxon>PACMAD clade</taxon>
        <taxon>Panicoideae</taxon>
        <taxon>Panicodae</taxon>
        <taxon>Paniceae</taxon>
        <taxon>Cenchrinae</taxon>
        <taxon>Setaria</taxon>
    </lineage>
</organism>
<name>K3ZKS3_SETIT</name>